<keyword evidence="8" id="KW-1185">Reference proteome</keyword>
<evidence type="ECO:0000313" key="8">
    <source>
        <dbReference type="Proteomes" id="UP001138802"/>
    </source>
</evidence>
<keyword evidence="4" id="KW-0274">FAD</keyword>
<accession>A0A9X1B719</accession>
<dbReference type="Gene3D" id="1.10.45.10">
    <property type="entry name" value="Vanillyl-alcohol Oxidase, Chain A, domain 4"/>
    <property type="match status" value="1"/>
</dbReference>
<evidence type="ECO:0000259" key="6">
    <source>
        <dbReference type="PROSITE" id="PS51387"/>
    </source>
</evidence>
<dbReference type="AlphaFoldDB" id="A0A9X1B719"/>
<comment type="cofactor">
    <cofactor evidence="1">
        <name>FAD</name>
        <dbReference type="ChEBI" id="CHEBI:57692"/>
    </cofactor>
</comment>
<gene>
    <name evidence="7" type="ORF">CKO25_01520</name>
</gene>
<evidence type="ECO:0000256" key="1">
    <source>
        <dbReference type="ARBA" id="ARBA00001974"/>
    </source>
</evidence>
<dbReference type="RefSeq" id="WP_200386123.1">
    <property type="nucleotide sequence ID" value="NZ_NRSD01000001.1"/>
</dbReference>
<dbReference type="InterPro" id="IPR006094">
    <property type="entry name" value="Oxid_FAD_bind_N"/>
</dbReference>
<dbReference type="InterPro" id="IPR051914">
    <property type="entry name" value="FAD-linked_OxidoTrans_Type4"/>
</dbReference>
<keyword evidence="5" id="KW-0560">Oxidoreductase</keyword>
<reference evidence="7 8" key="1">
    <citation type="journal article" date="2020" name="Microorganisms">
        <title>Osmotic Adaptation and Compatible Solute Biosynthesis of Phototrophic Bacteria as Revealed from Genome Analyses.</title>
        <authorList>
            <person name="Imhoff J.F."/>
            <person name="Rahn T."/>
            <person name="Kunzel S."/>
            <person name="Keller A."/>
            <person name="Neulinger S.C."/>
        </authorList>
    </citation>
    <scope>NUCLEOTIDE SEQUENCE [LARGE SCALE GENOMIC DNA]</scope>
    <source>
        <strain evidence="7 8">DSM 21303</strain>
    </source>
</reference>
<dbReference type="InterPro" id="IPR004113">
    <property type="entry name" value="FAD-bd_oxidored_4_C"/>
</dbReference>
<dbReference type="SUPFAM" id="SSF56176">
    <property type="entry name" value="FAD-binding/transporter-associated domain-like"/>
    <property type="match status" value="1"/>
</dbReference>
<dbReference type="FunFam" id="3.30.70.2740:FF:000001">
    <property type="entry name" value="D-lactate dehydrogenase mitochondrial"/>
    <property type="match status" value="1"/>
</dbReference>
<dbReference type="SUPFAM" id="SSF55103">
    <property type="entry name" value="FAD-linked oxidases, C-terminal domain"/>
    <property type="match status" value="1"/>
</dbReference>
<dbReference type="Proteomes" id="UP001138802">
    <property type="component" value="Unassembled WGS sequence"/>
</dbReference>
<dbReference type="InterPro" id="IPR016171">
    <property type="entry name" value="Vanillyl_alc_oxidase_C-sub2"/>
</dbReference>
<sequence>MNTSPPVPDPPDLSRGFLSRLAQLVGPENLRTDPADCWAYGYDNSRLHALPQAVVFATDADQIAGLVRLCAEAGVALVARGRGTGTTGATVPDRGGIVLSFERMQRIIRIAPEDRLAVVEPGVINEQLQDAIGALGFFWPPDPTSAASCTIGGNLAYNSAGPRAVKYGTPRENTLGLVAVDGRGERLRTGVLTTKGVVGYDLTRLIIGSEGTLALITEATLKLTPRPETKQTLRAAYADIHAAAAAVSAIMAQPIVPCALELMDAAAIDMVQRYAGLDLPHGVGALLMIEVDGPLACIDQASRAVSAAARNNGLLELRRAESREEVAALWKTRKALSPALRHIAPKKINEDVVVPVSQMGALIEGLEQLSRERGVRIVNFGHAGNGNIHVNLLTDPDDAEAFAQATACLDAVFQLVLELGGTLSGEHGVGIAKRDFVARELDAATLTLMADLKRQFDPKGILNPGKGFPQNSLP</sequence>
<evidence type="ECO:0000256" key="4">
    <source>
        <dbReference type="ARBA" id="ARBA00022827"/>
    </source>
</evidence>
<dbReference type="EMBL" id="NRSD01000001">
    <property type="protein sequence ID" value="MBK1643354.1"/>
    <property type="molecule type" value="Genomic_DNA"/>
</dbReference>
<dbReference type="PROSITE" id="PS51387">
    <property type="entry name" value="FAD_PCMH"/>
    <property type="match status" value="1"/>
</dbReference>
<dbReference type="PANTHER" id="PTHR42934">
    <property type="entry name" value="GLYCOLATE OXIDASE SUBUNIT GLCD"/>
    <property type="match status" value="1"/>
</dbReference>
<evidence type="ECO:0000256" key="2">
    <source>
        <dbReference type="ARBA" id="ARBA00008000"/>
    </source>
</evidence>
<dbReference type="Pfam" id="PF02913">
    <property type="entry name" value="FAD-oxidase_C"/>
    <property type="match status" value="1"/>
</dbReference>
<keyword evidence="3" id="KW-0285">Flavoprotein</keyword>
<dbReference type="PANTHER" id="PTHR42934:SF2">
    <property type="entry name" value="GLYCOLATE OXIDASE SUBUNIT GLCD"/>
    <property type="match status" value="1"/>
</dbReference>
<dbReference type="InterPro" id="IPR016166">
    <property type="entry name" value="FAD-bd_PCMH"/>
</dbReference>
<dbReference type="FunFam" id="1.10.45.10:FF:000001">
    <property type="entry name" value="D-lactate dehydrogenase mitochondrial"/>
    <property type="match status" value="1"/>
</dbReference>
<feature type="domain" description="FAD-binding PCMH-type" evidence="6">
    <location>
        <begin position="47"/>
        <end position="226"/>
    </location>
</feature>
<organism evidence="7 8">
    <name type="scientific">Thiocapsa imhoffii</name>
    <dbReference type="NCBI Taxonomy" id="382777"/>
    <lineage>
        <taxon>Bacteria</taxon>
        <taxon>Pseudomonadati</taxon>
        <taxon>Pseudomonadota</taxon>
        <taxon>Gammaproteobacteria</taxon>
        <taxon>Chromatiales</taxon>
        <taxon>Chromatiaceae</taxon>
        <taxon>Thiocapsa</taxon>
    </lineage>
</organism>
<evidence type="ECO:0000256" key="3">
    <source>
        <dbReference type="ARBA" id="ARBA00022630"/>
    </source>
</evidence>
<proteinExistence type="inferred from homology"/>
<dbReference type="GO" id="GO:0016491">
    <property type="term" value="F:oxidoreductase activity"/>
    <property type="evidence" value="ECO:0007669"/>
    <property type="project" value="UniProtKB-KW"/>
</dbReference>
<dbReference type="Gene3D" id="3.30.465.10">
    <property type="match status" value="1"/>
</dbReference>
<dbReference type="Gene3D" id="3.30.70.2740">
    <property type="match status" value="1"/>
</dbReference>
<dbReference type="InterPro" id="IPR036318">
    <property type="entry name" value="FAD-bd_PCMH-like_sf"/>
</dbReference>
<protein>
    <submittedName>
        <fullName evidence="7">FAD-binding oxidoreductase</fullName>
    </submittedName>
</protein>
<evidence type="ECO:0000256" key="5">
    <source>
        <dbReference type="ARBA" id="ARBA00023002"/>
    </source>
</evidence>
<dbReference type="GO" id="GO:0071949">
    <property type="term" value="F:FAD binding"/>
    <property type="evidence" value="ECO:0007669"/>
    <property type="project" value="InterPro"/>
</dbReference>
<dbReference type="InterPro" id="IPR016164">
    <property type="entry name" value="FAD-linked_Oxase-like_C"/>
</dbReference>
<evidence type="ECO:0000313" key="7">
    <source>
        <dbReference type="EMBL" id="MBK1643354.1"/>
    </source>
</evidence>
<comment type="caution">
    <text evidence="7">The sequence shown here is derived from an EMBL/GenBank/DDBJ whole genome shotgun (WGS) entry which is preliminary data.</text>
</comment>
<dbReference type="InterPro" id="IPR016169">
    <property type="entry name" value="FAD-bd_PCMH_sub2"/>
</dbReference>
<dbReference type="Pfam" id="PF01565">
    <property type="entry name" value="FAD_binding_4"/>
    <property type="match status" value="1"/>
</dbReference>
<name>A0A9X1B719_9GAMM</name>
<comment type="similarity">
    <text evidence="2">Belongs to the FAD-binding oxidoreductase/transferase type 4 family.</text>
</comment>